<dbReference type="PROSITE" id="PS50191">
    <property type="entry name" value="CRAL_TRIO"/>
    <property type="match status" value="1"/>
</dbReference>
<dbReference type="VEuPathDB" id="VectorBase:AEPI005979"/>
<keyword evidence="3" id="KW-1185">Reference proteome</keyword>
<feature type="domain" description="CRAL-TRIO" evidence="1">
    <location>
        <begin position="112"/>
        <end position="280"/>
    </location>
</feature>
<protein>
    <submittedName>
        <fullName evidence="2">CRAL-TRIO domain-containing protein</fullName>
    </submittedName>
</protein>
<dbReference type="GO" id="GO:0016020">
    <property type="term" value="C:membrane"/>
    <property type="evidence" value="ECO:0007669"/>
    <property type="project" value="TreeGrafter"/>
</dbReference>
<dbReference type="STRING" id="199890.A0A182PGC0"/>
<dbReference type="PANTHER" id="PTHR10174:SF216">
    <property type="entry name" value="CRAL-TRIO DOMAIN-CONTAINING PROTEIN-RELATED"/>
    <property type="match status" value="1"/>
</dbReference>
<dbReference type="InterPro" id="IPR001251">
    <property type="entry name" value="CRAL-TRIO_dom"/>
</dbReference>
<dbReference type="EnsemblMetazoa" id="AEPI005979-RA">
    <property type="protein sequence ID" value="AEPI005979-PA"/>
    <property type="gene ID" value="AEPI005979"/>
</dbReference>
<dbReference type="CDD" id="cd00170">
    <property type="entry name" value="SEC14"/>
    <property type="match status" value="1"/>
</dbReference>
<evidence type="ECO:0000313" key="3">
    <source>
        <dbReference type="Proteomes" id="UP000075885"/>
    </source>
</evidence>
<dbReference type="AlphaFoldDB" id="A0A182PGC0"/>
<reference evidence="3" key="1">
    <citation type="submission" date="2013-03" db="EMBL/GenBank/DDBJ databases">
        <title>The Genome Sequence of Anopheles epiroticus epiroticus2.</title>
        <authorList>
            <consortium name="The Broad Institute Genomics Platform"/>
            <person name="Neafsey D.E."/>
            <person name="Howell P."/>
            <person name="Walker B."/>
            <person name="Young S.K."/>
            <person name="Zeng Q."/>
            <person name="Gargeya S."/>
            <person name="Fitzgerald M."/>
            <person name="Haas B."/>
            <person name="Abouelleil A."/>
            <person name="Allen A.W."/>
            <person name="Alvarado L."/>
            <person name="Arachchi H.M."/>
            <person name="Berlin A.M."/>
            <person name="Chapman S.B."/>
            <person name="Gainer-Dewar J."/>
            <person name="Goldberg J."/>
            <person name="Griggs A."/>
            <person name="Gujja S."/>
            <person name="Hansen M."/>
            <person name="Howarth C."/>
            <person name="Imamovic A."/>
            <person name="Ireland A."/>
            <person name="Larimer J."/>
            <person name="McCowan C."/>
            <person name="Murphy C."/>
            <person name="Pearson M."/>
            <person name="Poon T.W."/>
            <person name="Priest M."/>
            <person name="Roberts A."/>
            <person name="Saif S."/>
            <person name="Shea T."/>
            <person name="Sisk P."/>
            <person name="Sykes S."/>
            <person name="Wortman J."/>
            <person name="Nusbaum C."/>
            <person name="Birren B."/>
        </authorList>
    </citation>
    <scope>NUCLEOTIDE SEQUENCE [LARGE SCALE GENOMIC DNA]</scope>
    <source>
        <strain evidence="3">Epiroticus2</strain>
    </source>
</reference>
<dbReference type="InterPro" id="IPR036273">
    <property type="entry name" value="CRAL/TRIO_N_dom_sf"/>
</dbReference>
<accession>A0A182PGC0</accession>
<dbReference type="Proteomes" id="UP000075885">
    <property type="component" value="Unassembled WGS sequence"/>
</dbReference>
<dbReference type="SUPFAM" id="SSF52087">
    <property type="entry name" value="CRAL/TRIO domain"/>
    <property type="match status" value="1"/>
</dbReference>
<dbReference type="Gene3D" id="1.10.8.20">
    <property type="entry name" value="N-terminal domain of phosphatidylinositol transfer protein sec14p"/>
    <property type="match status" value="1"/>
</dbReference>
<name>A0A182PGC0_9DIPT</name>
<dbReference type="SUPFAM" id="SSF46938">
    <property type="entry name" value="CRAL/TRIO N-terminal domain"/>
    <property type="match status" value="1"/>
</dbReference>
<organism evidence="2 3">
    <name type="scientific">Anopheles epiroticus</name>
    <dbReference type="NCBI Taxonomy" id="199890"/>
    <lineage>
        <taxon>Eukaryota</taxon>
        <taxon>Metazoa</taxon>
        <taxon>Ecdysozoa</taxon>
        <taxon>Arthropoda</taxon>
        <taxon>Hexapoda</taxon>
        <taxon>Insecta</taxon>
        <taxon>Pterygota</taxon>
        <taxon>Neoptera</taxon>
        <taxon>Endopterygota</taxon>
        <taxon>Diptera</taxon>
        <taxon>Nematocera</taxon>
        <taxon>Culicoidea</taxon>
        <taxon>Culicidae</taxon>
        <taxon>Anophelinae</taxon>
        <taxon>Anopheles</taxon>
    </lineage>
</organism>
<dbReference type="PRINTS" id="PR00180">
    <property type="entry name" value="CRETINALDHBP"/>
</dbReference>
<proteinExistence type="predicted"/>
<sequence>MSVKVDAVTSEVFSVAPTADKKMAPVRTIPECLKRKAADELNEQESKIAEELTMLKTWMNQSGHIRGRMEDQFLLGFLRSCKHSMERVKEKLDTYYTIRSVLPEVMRTRDPLDPFVRSVIKMGVTVPLPKTVNPDDPKIILIRGDAFDGDVCDFPDILKVFTMIGDILLRDDDQMMICGQAAIIDLGHSSSSHLFNFNLSFLRKASILNQQASPLRQKGFHFINTPKSFDLVLNIFKGLMTEKNRKRTIVSHGSSLESLHKYFPPAVLPAELGGELGPVQQYVDEWEQKLIDNRAYLIEEESLGVDETKRRTTNPLAEEKDLFGTAGTFRKLEFD</sequence>
<dbReference type="PANTHER" id="PTHR10174">
    <property type="entry name" value="ALPHA-TOCOPHEROL TRANSFER PROTEIN-RELATED"/>
    <property type="match status" value="1"/>
</dbReference>
<evidence type="ECO:0000259" key="1">
    <source>
        <dbReference type="PROSITE" id="PS50191"/>
    </source>
</evidence>
<evidence type="ECO:0000313" key="2">
    <source>
        <dbReference type="EnsemblMetazoa" id="AEPI005979-PA"/>
    </source>
</evidence>
<dbReference type="Gene3D" id="1.20.5.1200">
    <property type="entry name" value="Alpha-tocopherol transfer"/>
    <property type="match status" value="1"/>
</dbReference>
<reference evidence="2" key="2">
    <citation type="submission" date="2020-05" db="UniProtKB">
        <authorList>
            <consortium name="EnsemblMetazoa"/>
        </authorList>
    </citation>
    <scope>IDENTIFICATION</scope>
    <source>
        <strain evidence="2">Epiroticus2</strain>
    </source>
</reference>
<dbReference type="Gene3D" id="3.40.525.10">
    <property type="entry name" value="CRAL-TRIO lipid binding domain"/>
    <property type="match status" value="1"/>
</dbReference>
<dbReference type="InterPro" id="IPR036865">
    <property type="entry name" value="CRAL-TRIO_dom_sf"/>
</dbReference>
<dbReference type="GO" id="GO:1902936">
    <property type="term" value="F:phosphatidylinositol bisphosphate binding"/>
    <property type="evidence" value="ECO:0007669"/>
    <property type="project" value="TreeGrafter"/>
</dbReference>
<dbReference type="Pfam" id="PF00650">
    <property type="entry name" value="CRAL_TRIO"/>
    <property type="match status" value="1"/>
</dbReference>